<dbReference type="Pfam" id="PF13561">
    <property type="entry name" value="adh_short_C2"/>
    <property type="match status" value="1"/>
</dbReference>
<evidence type="ECO:0000256" key="1">
    <source>
        <dbReference type="ARBA" id="ARBA00006484"/>
    </source>
</evidence>
<evidence type="ECO:0000256" key="2">
    <source>
        <dbReference type="ARBA" id="ARBA00023002"/>
    </source>
</evidence>
<proteinExistence type="inferred from homology"/>
<dbReference type="SUPFAM" id="SSF51735">
    <property type="entry name" value="NAD(P)-binding Rossmann-fold domains"/>
    <property type="match status" value="1"/>
</dbReference>
<dbReference type="NCBIfam" id="NF006619">
    <property type="entry name" value="PRK09186.1"/>
    <property type="match status" value="1"/>
</dbReference>
<name>A0ABY5RBM7_HALLR</name>
<comment type="similarity">
    <text evidence="1">Belongs to the short-chain dehydrogenases/reductases (SDR) family.</text>
</comment>
<dbReference type="Gene3D" id="3.40.50.720">
    <property type="entry name" value="NAD(P)-binding Rossmann-like Domain"/>
    <property type="match status" value="1"/>
</dbReference>
<evidence type="ECO:0000313" key="4">
    <source>
        <dbReference type="Proteomes" id="UP001058330"/>
    </source>
</evidence>
<dbReference type="EMBL" id="CP078063">
    <property type="protein sequence ID" value="UVE49752.1"/>
    <property type="molecule type" value="Genomic_DNA"/>
</dbReference>
<reference evidence="3" key="1">
    <citation type="submission" date="2021-07" db="EMBL/GenBank/DDBJ databases">
        <title>Studies on halocins as antimicrobial molecules from haloarchaea.</title>
        <authorList>
            <person name="Kumar S."/>
            <person name="Khare S.K."/>
        </authorList>
    </citation>
    <scope>NUCLEOTIDE SEQUENCE</scope>
    <source>
        <strain evidence="3">NCIM 5678</strain>
    </source>
</reference>
<organism evidence="3 4">
    <name type="scientific">Haloferax larsenii</name>
    <dbReference type="NCBI Taxonomy" id="302484"/>
    <lineage>
        <taxon>Archaea</taxon>
        <taxon>Methanobacteriati</taxon>
        <taxon>Methanobacteriota</taxon>
        <taxon>Stenosarchaea group</taxon>
        <taxon>Halobacteria</taxon>
        <taxon>Halobacteriales</taxon>
        <taxon>Haloferacaceae</taxon>
        <taxon>Haloferax</taxon>
    </lineage>
</organism>
<dbReference type="PRINTS" id="PR00081">
    <property type="entry name" value="GDHRDH"/>
</dbReference>
<dbReference type="Proteomes" id="UP001058330">
    <property type="component" value="Chromosome"/>
</dbReference>
<dbReference type="PANTHER" id="PTHR42760">
    <property type="entry name" value="SHORT-CHAIN DEHYDROGENASES/REDUCTASES FAMILY MEMBER"/>
    <property type="match status" value="1"/>
</dbReference>
<evidence type="ECO:0000313" key="3">
    <source>
        <dbReference type="EMBL" id="UVE49752.1"/>
    </source>
</evidence>
<keyword evidence="2" id="KW-0560">Oxidoreductase</keyword>
<sequence length="257" mass="27405">MTDCLGLSDHVSVVTGGAGLIGSSISRGLADCGATVVIADPSDAGSELADQLGDHVHHIDTDVTDPNAVELLFETTVKEFGRIDSLVNAAYPRNDQYGAKFEDVTFEGWNENVSLHLGSYFYTSKCAALKMQSQPEGGSIVNFGSIYGIEAPDFTVYDGTSMTSPVEYSAIKAGVINLTRYLASYLGSDGVRANTISPGGVFDDQNEQFVRQYEDQTPMGRMAMPEDIVGPVLFLVSDLSTFVTGQDIAVDGGWTIS</sequence>
<dbReference type="InterPro" id="IPR036291">
    <property type="entry name" value="NAD(P)-bd_dom_sf"/>
</dbReference>
<keyword evidence="4" id="KW-1185">Reference proteome</keyword>
<dbReference type="RefSeq" id="WP_258302147.1">
    <property type="nucleotide sequence ID" value="NZ_CP078063.1"/>
</dbReference>
<dbReference type="GeneID" id="74529769"/>
<dbReference type="PRINTS" id="PR00080">
    <property type="entry name" value="SDRFAMILY"/>
</dbReference>
<protein>
    <submittedName>
        <fullName evidence="3">SDR family oxidoreductase</fullName>
    </submittedName>
</protein>
<gene>
    <name evidence="3" type="ORF">KU306_12645</name>
</gene>
<dbReference type="InterPro" id="IPR002347">
    <property type="entry name" value="SDR_fam"/>
</dbReference>
<dbReference type="PANTHER" id="PTHR42760:SF133">
    <property type="entry name" value="3-OXOACYL-[ACYL-CARRIER-PROTEIN] REDUCTASE"/>
    <property type="match status" value="1"/>
</dbReference>
<accession>A0ABY5RBM7</accession>